<evidence type="ECO:0000313" key="3">
    <source>
        <dbReference type="Proteomes" id="UP000001058"/>
    </source>
</evidence>
<dbReference type="GeneID" id="9617708"/>
<protein>
    <submittedName>
        <fullName evidence="2">Uncharacterized protein</fullName>
    </submittedName>
</protein>
<feature type="region of interest" description="Disordered" evidence="1">
    <location>
        <begin position="1"/>
        <end position="21"/>
    </location>
</feature>
<dbReference type="Proteomes" id="UP000001058">
    <property type="component" value="Unassembled WGS sequence"/>
</dbReference>
<evidence type="ECO:0000256" key="1">
    <source>
        <dbReference type="SAM" id="MobiDB-lite"/>
    </source>
</evidence>
<dbReference type="KEGG" id="vcn:VOLCADRAFT_91136"/>
<keyword evidence="3" id="KW-1185">Reference proteome</keyword>
<gene>
    <name evidence="2" type="ORF">VOLCADRAFT_91136</name>
</gene>
<dbReference type="InParanoid" id="D8TW97"/>
<sequence>MGSLPGISLPGRPHSSPLHSDVPPFTSPANVFIHIRLHLCVESAVLPTLTNQPTPVQQWTASTSPLPKTFLQSAGAEDLDALGACQRESARWSPTWNQRPDFWSVLQYLVRYTSQGATAYFQDLNPGKMWRQNTVWSSQKSAAKKSSMHAASPIQTYVRHAETLMHTEPYNPSQ</sequence>
<organism evidence="3">
    <name type="scientific">Volvox carteri f. nagariensis</name>
    <dbReference type="NCBI Taxonomy" id="3068"/>
    <lineage>
        <taxon>Eukaryota</taxon>
        <taxon>Viridiplantae</taxon>
        <taxon>Chlorophyta</taxon>
        <taxon>core chlorophytes</taxon>
        <taxon>Chlorophyceae</taxon>
        <taxon>CS clade</taxon>
        <taxon>Chlamydomonadales</taxon>
        <taxon>Volvocaceae</taxon>
        <taxon>Volvox</taxon>
    </lineage>
</organism>
<dbReference type="EMBL" id="GL378340">
    <property type="protein sequence ID" value="EFJ48437.1"/>
    <property type="molecule type" value="Genomic_DNA"/>
</dbReference>
<reference evidence="2 3" key="1">
    <citation type="journal article" date="2010" name="Science">
        <title>Genomic analysis of organismal complexity in the multicellular green alga Volvox carteri.</title>
        <authorList>
            <person name="Prochnik S.E."/>
            <person name="Umen J."/>
            <person name="Nedelcu A.M."/>
            <person name="Hallmann A."/>
            <person name="Miller S.M."/>
            <person name="Nishii I."/>
            <person name="Ferris P."/>
            <person name="Kuo A."/>
            <person name="Mitros T."/>
            <person name="Fritz-Laylin L.K."/>
            <person name="Hellsten U."/>
            <person name="Chapman J."/>
            <person name="Simakov O."/>
            <person name="Rensing S.A."/>
            <person name="Terry A."/>
            <person name="Pangilinan J."/>
            <person name="Kapitonov V."/>
            <person name="Jurka J."/>
            <person name="Salamov A."/>
            <person name="Shapiro H."/>
            <person name="Schmutz J."/>
            <person name="Grimwood J."/>
            <person name="Lindquist E."/>
            <person name="Lucas S."/>
            <person name="Grigoriev I.V."/>
            <person name="Schmitt R."/>
            <person name="Kirk D."/>
            <person name="Rokhsar D.S."/>
        </authorList>
    </citation>
    <scope>NUCLEOTIDE SEQUENCE [LARGE SCALE GENOMIC DNA]</scope>
    <source>
        <strain evidence="3">f. Nagariensis / Eve</strain>
    </source>
</reference>
<name>D8TW97_VOLCA</name>
<accession>D8TW97</accession>
<proteinExistence type="predicted"/>
<dbReference type="AlphaFoldDB" id="D8TW97"/>
<dbReference type="RefSeq" id="XP_002950691.1">
    <property type="nucleotide sequence ID" value="XM_002950645.1"/>
</dbReference>
<evidence type="ECO:0000313" key="2">
    <source>
        <dbReference type="EMBL" id="EFJ48437.1"/>
    </source>
</evidence>